<dbReference type="EMBL" id="AAXT01000005">
    <property type="protein sequence ID" value="EDO05369.1"/>
    <property type="molecule type" value="Genomic_DNA"/>
</dbReference>
<dbReference type="KEGG" id="bbo:BBOV_I002870"/>
<dbReference type="SUPFAM" id="SSF48464">
    <property type="entry name" value="ENTH/VHS domain"/>
    <property type="match status" value="1"/>
</dbReference>
<dbReference type="Gene3D" id="1.25.40.90">
    <property type="match status" value="1"/>
</dbReference>
<evidence type="ECO:0000256" key="1">
    <source>
        <dbReference type="SAM" id="MobiDB-lite"/>
    </source>
</evidence>
<dbReference type="GO" id="GO:0030125">
    <property type="term" value="C:clathrin vesicle coat"/>
    <property type="evidence" value="ECO:0007669"/>
    <property type="project" value="TreeGrafter"/>
</dbReference>
<feature type="domain" description="ENTH" evidence="2">
    <location>
        <begin position="11"/>
        <end position="142"/>
    </location>
</feature>
<feature type="region of interest" description="Disordered" evidence="1">
    <location>
        <begin position="275"/>
        <end position="357"/>
    </location>
</feature>
<dbReference type="GO" id="GO:0005886">
    <property type="term" value="C:plasma membrane"/>
    <property type="evidence" value="ECO:0007669"/>
    <property type="project" value="TreeGrafter"/>
</dbReference>
<dbReference type="InterPro" id="IPR013809">
    <property type="entry name" value="ENTH"/>
</dbReference>
<comment type="caution">
    <text evidence="3">The sequence shown here is derived from an EMBL/GenBank/DDBJ whole genome shotgun (WGS) entry which is preliminary data.</text>
</comment>
<evidence type="ECO:0000313" key="3">
    <source>
        <dbReference type="EMBL" id="EDO05369.1"/>
    </source>
</evidence>
<feature type="compositionally biased region" description="Polar residues" evidence="1">
    <location>
        <begin position="249"/>
        <end position="259"/>
    </location>
</feature>
<sequence length="447" mass="50562">MEGVNAKHQQVLLLTMGEINQRIRQALYTSDVGCPETVYYELSQATHDPIYRERILKAAWRCLNSHVSRYKRIKKALCLLTYLALNGHEACITEIINHIDDITALHDLEYPAHGMETASIIKDKAIDLINLVCNPPILERRRREVASLRSRFIGVTAHNGRVETQAIHKPIYTVDPKNDLLWVLPQIASQKWAAFSNLVKNTGLNISKKYNSLVCKKGANGRTNSSDMYPVLRTMGDHTAVGYRGSSMHEPNSPYSRTLGNPEYSYRARMYRRSVSSSMDEGSVTSSSDSFARHLPPHNSSRRKSIDTLSGSSGSSSATSWEQPQDHRVRHGSDNPSSRRLQHTKRSGYRNDLLSPHYKRPVSMDHIEVYGANYDDCSIVNGHGYRVEHSKTLGDEMKALSLGPSGNSLDGYARPGRNYRIDDKATYRYDSPEMSRGIDSYKHFPRY</sequence>
<gene>
    <name evidence="3" type="ORF">BBOV_I002870</name>
</gene>
<dbReference type="Pfam" id="PF01417">
    <property type="entry name" value="ENTH"/>
    <property type="match status" value="1"/>
</dbReference>
<dbReference type="PANTHER" id="PTHR12276:SF45">
    <property type="entry name" value="CLATHRIN INTERACTOR 1"/>
    <property type="match status" value="1"/>
</dbReference>
<dbReference type="eggNOG" id="KOG2056">
    <property type="taxonomic scope" value="Eukaryota"/>
</dbReference>
<organism evidence="3 4">
    <name type="scientific">Babesia bovis</name>
    <dbReference type="NCBI Taxonomy" id="5865"/>
    <lineage>
        <taxon>Eukaryota</taxon>
        <taxon>Sar</taxon>
        <taxon>Alveolata</taxon>
        <taxon>Apicomplexa</taxon>
        <taxon>Aconoidasida</taxon>
        <taxon>Piroplasmida</taxon>
        <taxon>Babesiidae</taxon>
        <taxon>Babesia</taxon>
    </lineage>
</organism>
<dbReference type="CDD" id="cd03571">
    <property type="entry name" value="ENTH"/>
    <property type="match status" value="1"/>
</dbReference>
<reference evidence="4" key="2">
    <citation type="journal article" date="2020" name="Data Brief">
        <title>Transcriptome dataset of Babesia bovis life stages within vertebrate and invertebrate hosts.</title>
        <authorList>
            <person name="Ueti M.W."/>
            <person name="Johnson W.C."/>
            <person name="Kappmeyer L.S."/>
            <person name="Herndon D.R."/>
            <person name="Mousel M.R."/>
            <person name="Reif K.E."/>
            <person name="Taus N.S."/>
            <person name="Ifeonu O.O."/>
            <person name="Silva J.C."/>
            <person name="Suarez C.E."/>
            <person name="Brayton K.A."/>
        </authorList>
    </citation>
    <scope>NUCLEOTIDE SEQUENCE [LARGE SCALE GENOMIC DNA]</scope>
</reference>
<name>A7AWE1_BABBO</name>
<dbReference type="GO" id="GO:0005543">
    <property type="term" value="F:phospholipid binding"/>
    <property type="evidence" value="ECO:0007669"/>
    <property type="project" value="TreeGrafter"/>
</dbReference>
<dbReference type="RefSeq" id="XP_001608937.1">
    <property type="nucleotide sequence ID" value="XM_001608887.1"/>
</dbReference>
<protein>
    <recommendedName>
        <fullName evidence="2">ENTH domain-containing protein</fullName>
    </recommendedName>
</protein>
<evidence type="ECO:0000313" key="4">
    <source>
        <dbReference type="Proteomes" id="UP000002173"/>
    </source>
</evidence>
<dbReference type="PANTHER" id="PTHR12276">
    <property type="entry name" value="EPSIN/ENT-RELATED"/>
    <property type="match status" value="1"/>
</dbReference>
<proteinExistence type="predicted"/>
<dbReference type="InterPro" id="IPR008942">
    <property type="entry name" value="ENTH_VHS"/>
</dbReference>
<feature type="region of interest" description="Disordered" evidence="1">
    <location>
        <begin position="242"/>
        <end position="261"/>
    </location>
</feature>
<dbReference type="InParanoid" id="A7AWE1"/>
<dbReference type="AlphaFoldDB" id="A7AWE1"/>
<keyword evidence="4" id="KW-1185">Reference proteome</keyword>
<dbReference type="STRING" id="5865.A7AWE1"/>
<dbReference type="PROSITE" id="PS50942">
    <property type="entry name" value="ENTH"/>
    <property type="match status" value="1"/>
</dbReference>
<dbReference type="VEuPathDB" id="PiroplasmaDB:BBOV_I002870"/>
<accession>A7AWE1</accession>
<dbReference type="GO" id="GO:0006897">
    <property type="term" value="P:endocytosis"/>
    <property type="evidence" value="ECO:0007669"/>
    <property type="project" value="TreeGrafter"/>
</dbReference>
<reference evidence="3 4" key="1">
    <citation type="journal article" date="2007" name="PLoS Pathog.">
        <title>Genome sequence of Babesia bovis and comparative analysis of apicomplexan hemoprotozoa.</title>
        <authorList>
            <person name="Brayton K.A."/>
            <person name="Lau A.O.T."/>
            <person name="Herndon D.R."/>
            <person name="Hannick L."/>
            <person name="Kappmeyer L.S."/>
            <person name="Berens S.J."/>
            <person name="Bidwell S.L."/>
            <person name="Brown W.C."/>
            <person name="Crabtree J."/>
            <person name="Fadrosh D."/>
            <person name="Feldblum T."/>
            <person name="Forberger H.A."/>
            <person name="Haas B.J."/>
            <person name="Howell J.M."/>
            <person name="Khouri H."/>
            <person name="Koo H."/>
            <person name="Mann D.J."/>
            <person name="Norimine J."/>
            <person name="Paulsen I.T."/>
            <person name="Radune D."/>
            <person name="Ren Q."/>
            <person name="Smith R.K. Jr."/>
            <person name="Suarez C.E."/>
            <person name="White O."/>
            <person name="Wortman J.R."/>
            <person name="Knowles D.P. Jr."/>
            <person name="McElwain T.F."/>
            <person name="Nene V.M."/>
        </authorList>
    </citation>
    <scope>NUCLEOTIDE SEQUENCE [LARGE SCALE GENOMIC DNA]</scope>
    <source>
        <strain evidence="3">T2Bo</strain>
    </source>
</reference>
<dbReference type="GeneID" id="5477153"/>
<dbReference type="GO" id="GO:0005768">
    <property type="term" value="C:endosome"/>
    <property type="evidence" value="ECO:0007669"/>
    <property type="project" value="TreeGrafter"/>
</dbReference>
<feature type="compositionally biased region" description="Basic and acidic residues" evidence="1">
    <location>
        <begin position="324"/>
        <end position="333"/>
    </location>
</feature>
<dbReference type="Proteomes" id="UP000002173">
    <property type="component" value="Unassembled WGS sequence"/>
</dbReference>
<evidence type="ECO:0000259" key="2">
    <source>
        <dbReference type="PROSITE" id="PS50942"/>
    </source>
</evidence>
<feature type="compositionally biased region" description="Polar residues" evidence="1">
    <location>
        <begin position="275"/>
        <end position="290"/>
    </location>
</feature>
<reference evidence="4" key="3">
    <citation type="journal article" date="2021" name="Int. J. Parasitol.">
        <title>Comparative analysis of gene expression between Babesia bovis blood stages and kinetes allowed by improved genome annotation.</title>
        <authorList>
            <person name="Ueti M.W."/>
            <person name="Johnson W.C."/>
            <person name="Kappmeyer L.S."/>
            <person name="Herndon D.R."/>
            <person name="Mousel M.R."/>
            <person name="Reif K.E."/>
            <person name="Taus N.S."/>
            <person name="Ifeonu O.O."/>
            <person name="Silva J.C."/>
            <person name="Suarez C.E."/>
            <person name="Brayton K.A."/>
        </authorList>
    </citation>
    <scope>NUCLEOTIDE SEQUENCE [LARGE SCALE GENOMIC DNA]</scope>
</reference>
<dbReference type="GO" id="GO:0030276">
    <property type="term" value="F:clathrin binding"/>
    <property type="evidence" value="ECO:0007669"/>
    <property type="project" value="TreeGrafter"/>
</dbReference>